<evidence type="ECO:0000313" key="3">
    <source>
        <dbReference type="EMBL" id="KYG35333.1"/>
    </source>
</evidence>
<dbReference type="Proteomes" id="UP000075806">
    <property type="component" value="Unassembled WGS sequence"/>
</dbReference>
<comment type="caution">
    <text evidence="3">The sequence shown here is derived from an EMBL/GenBank/DDBJ whole genome shotgun (WGS) entry which is preliminary data.</text>
</comment>
<name>A0A161PMM1_9BACI</name>
<dbReference type="Gene3D" id="3.40.50.450">
    <property type="match status" value="1"/>
</dbReference>
<gene>
    <name evidence="3" type="ORF">AZF04_01670</name>
</gene>
<dbReference type="SUPFAM" id="SSF102405">
    <property type="entry name" value="MCP/YpsA-like"/>
    <property type="match status" value="1"/>
</dbReference>
<dbReference type="PANTHER" id="PTHR43022:SF1">
    <property type="entry name" value="PROTEIN SMF"/>
    <property type="match status" value="1"/>
</dbReference>
<dbReference type="PANTHER" id="PTHR43022">
    <property type="entry name" value="PROTEIN SMF"/>
    <property type="match status" value="1"/>
</dbReference>
<protein>
    <recommendedName>
        <fullName evidence="2">Smf/DprA SLOG domain-containing protein</fullName>
    </recommendedName>
</protein>
<comment type="similarity">
    <text evidence="1">Belongs to the DprA/Smf family.</text>
</comment>
<evidence type="ECO:0000313" key="4">
    <source>
        <dbReference type="Proteomes" id="UP000075806"/>
    </source>
</evidence>
<dbReference type="InterPro" id="IPR003488">
    <property type="entry name" value="DprA"/>
</dbReference>
<keyword evidence="4" id="KW-1185">Reference proteome</keyword>
<dbReference type="STRING" id="519424.AZF04_01670"/>
<dbReference type="Pfam" id="PF02481">
    <property type="entry name" value="DNA_processg_A"/>
    <property type="match status" value="1"/>
</dbReference>
<evidence type="ECO:0000259" key="2">
    <source>
        <dbReference type="Pfam" id="PF02481"/>
    </source>
</evidence>
<reference evidence="3" key="1">
    <citation type="submission" date="2016-02" db="EMBL/GenBank/DDBJ databases">
        <title>Genome sequence of Bacillus trypoxylicola KCTC 13244(T).</title>
        <authorList>
            <person name="Jeong H."/>
            <person name="Park S.-H."/>
            <person name="Choi S.-K."/>
        </authorList>
    </citation>
    <scope>NUCLEOTIDE SEQUENCE [LARGE SCALE GENOMIC DNA]</scope>
    <source>
        <strain evidence="3">KCTC 13244</strain>
    </source>
</reference>
<dbReference type="NCBIfam" id="TIGR00732">
    <property type="entry name" value="dprA"/>
    <property type="match status" value="1"/>
</dbReference>
<sequence length="276" mass="31382">MTNKKAFMILKNDPYLEQIFLLDVHSLQTTYHFSSLQARQLYEDFHRFTPRQIVSYLNRREMNPITILDPHYPPLLKNIYDPPLILYTKGKISLLQSKMFAVVGTRTPSSIGKRSMGEILPTLIKDDWTIVSGMALGIDTVAHQLALQNKGHTIAVLGSGFFHIYPQKNKHLFEEIKKDSLIVSEYPPYVSPKRWHFPARNRIISGLSHGVLIVEAKEKSGSLITADQALEQGRDVFAIPGPIYEKNFSGSNYLIQQGAKLVMQAQDIIEDLQAIY</sequence>
<dbReference type="GO" id="GO:0009294">
    <property type="term" value="P:DNA-mediated transformation"/>
    <property type="evidence" value="ECO:0007669"/>
    <property type="project" value="InterPro"/>
</dbReference>
<evidence type="ECO:0000256" key="1">
    <source>
        <dbReference type="ARBA" id="ARBA00006525"/>
    </source>
</evidence>
<accession>A0A161PMM1</accession>
<dbReference type="EMBL" id="LTAO01000001">
    <property type="protein sequence ID" value="KYG35333.1"/>
    <property type="molecule type" value="Genomic_DNA"/>
</dbReference>
<dbReference type="InterPro" id="IPR057666">
    <property type="entry name" value="DrpA_SLOG"/>
</dbReference>
<dbReference type="AlphaFoldDB" id="A0A161PMM1"/>
<proteinExistence type="inferred from homology"/>
<feature type="domain" description="Smf/DprA SLOG" evidence="2">
    <location>
        <begin position="65"/>
        <end position="272"/>
    </location>
</feature>
<organism evidence="3 4">
    <name type="scientific">Alkalihalobacillus trypoxylicola</name>
    <dbReference type="NCBI Taxonomy" id="519424"/>
    <lineage>
        <taxon>Bacteria</taxon>
        <taxon>Bacillati</taxon>
        <taxon>Bacillota</taxon>
        <taxon>Bacilli</taxon>
        <taxon>Bacillales</taxon>
        <taxon>Bacillaceae</taxon>
        <taxon>Alkalihalobacillus</taxon>
    </lineage>
</organism>